<dbReference type="InParanoid" id="A0A6P8IEM5"/>
<dbReference type="PANTHER" id="PTHR24261">
    <property type="entry name" value="PLASMINOGEN-RELATED"/>
    <property type="match status" value="1"/>
</dbReference>
<feature type="domain" description="Kringle" evidence="10">
    <location>
        <begin position="236"/>
        <end position="316"/>
    </location>
</feature>
<dbReference type="PROSITE" id="PS50070">
    <property type="entry name" value="KRINGLE_2"/>
    <property type="match status" value="1"/>
</dbReference>
<keyword evidence="6" id="KW-1015">Disulfide bond</keyword>
<evidence type="ECO:0000256" key="3">
    <source>
        <dbReference type="ARBA" id="ARBA00022572"/>
    </source>
</evidence>
<sequence>MSAIPLTAVLVMVFLLELANGRSVSPGNTNTSSGNQTDMNVGCSPAFQLANTTSMCHRFYNHSMSLCNRSIAPDTPLYANMAEQIIREYKLKSIRIKPEYFRNSLPNPATLLRKRCFQIIQDMYCHYYFPRCDTSSGNPQPQAICREACEILNFMCKPAWLQLMHTYPGVTWYAQDEIGERMHEHETLKSHTQKNILMKCSGLPRMDGPKIPECYIPKDLLYDKTMIEIGNGTSQDCYYGNGFAYRGNVSRTHSGYECQSWSEQCPHRHLRTPEKYKELIGADNACRNPGHQAPSGPWCYTTNPLVRWEYCNITKCPQAHLQNVSQMTIKAINNVIPSKIKNPMQHGIKKTNSGPH</sequence>
<reference evidence="12" key="1">
    <citation type="submission" date="2025-08" db="UniProtKB">
        <authorList>
            <consortium name="RefSeq"/>
        </authorList>
    </citation>
    <scope>IDENTIFICATION</scope>
    <source>
        <tissue evidence="12">Tentacle</tissue>
    </source>
</reference>
<dbReference type="PROSITE" id="PS50038">
    <property type="entry name" value="FZ"/>
    <property type="match status" value="1"/>
</dbReference>
<keyword evidence="5" id="KW-0067">ATP-binding</keyword>
<dbReference type="Gene3D" id="2.40.20.10">
    <property type="entry name" value="Plasminogen Kringle 4"/>
    <property type="match status" value="1"/>
</dbReference>
<dbReference type="InterPro" id="IPR020067">
    <property type="entry name" value="Frizzled_dom"/>
</dbReference>
<dbReference type="CDD" id="cd00108">
    <property type="entry name" value="KR"/>
    <property type="match status" value="1"/>
</dbReference>
<keyword evidence="4" id="KW-0547">Nucleotide-binding</keyword>
<evidence type="ECO:0000256" key="2">
    <source>
        <dbReference type="ARBA" id="ARBA00022553"/>
    </source>
</evidence>
<dbReference type="Gene3D" id="1.10.2000.10">
    <property type="entry name" value="Frizzled cysteine-rich domain"/>
    <property type="match status" value="1"/>
</dbReference>
<evidence type="ECO:0000256" key="4">
    <source>
        <dbReference type="ARBA" id="ARBA00022741"/>
    </source>
</evidence>
<dbReference type="Pfam" id="PF00051">
    <property type="entry name" value="Kringle"/>
    <property type="match status" value="1"/>
</dbReference>
<feature type="domain" description="FZ" evidence="9">
    <location>
        <begin position="51"/>
        <end position="217"/>
    </location>
</feature>
<dbReference type="Proteomes" id="UP000515163">
    <property type="component" value="Unplaced"/>
</dbReference>
<evidence type="ECO:0000256" key="8">
    <source>
        <dbReference type="SAM" id="SignalP"/>
    </source>
</evidence>
<dbReference type="GO" id="GO:0005524">
    <property type="term" value="F:ATP binding"/>
    <property type="evidence" value="ECO:0007669"/>
    <property type="project" value="UniProtKB-KW"/>
</dbReference>
<gene>
    <name evidence="12" type="primary">LOC116299835</name>
</gene>
<keyword evidence="2" id="KW-0597">Phosphoprotein</keyword>
<organism evidence="11 12">
    <name type="scientific">Actinia tenebrosa</name>
    <name type="common">Australian red waratah sea anemone</name>
    <dbReference type="NCBI Taxonomy" id="6105"/>
    <lineage>
        <taxon>Eukaryota</taxon>
        <taxon>Metazoa</taxon>
        <taxon>Cnidaria</taxon>
        <taxon>Anthozoa</taxon>
        <taxon>Hexacorallia</taxon>
        <taxon>Actiniaria</taxon>
        <taxon>Actiniidae</taxon>
        <taxon>Actinia</taxon>
    </lineage>
</organism>
<keyword evidence="11" id="KW-1185">Reference proteome</keyword>
<dbReference type="Pfam" id="PF01392">
    <property type="entry name" value="Fz"/>
    <property type="match status" value="1"/>
</dbReference>
<dbReference type="PRINTS" id="PR00018">
    <property type="entry name" value="KRINGLE"/>
</dbReference>
<keyword evidence="3 7" id="KW-0420">Kringle</keyword>
<accession>A0A6P8IEM5</accession>
<dbReference type="KEGG" id="aten:116299835"/>
<comment type="caution">
    <text evidence="7">Lacks conserved residue(s) required for the propagation of feature annotation.</text>
</comment>
<dbReference type="InterPro" id="IPR036790">
    <property type="entry name" value="Frizzled_dom_sf"/>
</dbReference>
<dbReference type="SUPFAM" id="SSF57440">
    <property type="entry name" value="Kringle-like"/>
    <property type="match status" value="1"/>
</dbReference>
<evidence type="ECO:0000313" key="12">
    <source>
        <dbReference type="RefSeq" id="XP_031564415.1"/>
    </source>
</evidence>
<evidence type="ECO:0000259" key="9">
    <source>
        <dbReference type="PROSITE" id="PS50038"/>
    </source>
</evidence>
<dbReference type="PANTHER" id="PTHR24261:SF7">
    <property type="entry name" value="KRINGLE DOMAIN-CONTAINING PROTEIN"/>
    <property type="match status" value="1"/>
</dbReference>
<evidence type="ECO:0000256" key="7">
    <source>
        <dbReference type="PROSITE-ProRule" id="PRU00121"/>
    </source>
</evidence>
<dbReference type="RefSeq" id="XP_031564415.1">
    <property type="nucleotide sequence ID" value="XM_031708555.1"/>
</dbReference>
<proteinExistence type="predicted"/>
<evidence type="ECO:0000256" key="6">
    <source>
        <dbReference type="ARBA" id="ARBA00023157"/>
    </source>
</evidence>
<dbReference type="InterPro" id="IPR000001">
    <property type="entry name" value="Kringle"/>
</dbReference>
<dbReference type="InterPro" id="IPR038178">
    <property type="entry name" value="Kringle_sf"/>
</dbReference>
<dbReference type="GeneID" id="116299835"/>
<evidence type="ECO:0000313" key="11">
    <source>
        <dbReference type="Proteomes" id="UP000515163"/>
    </source>
</evidence>
<dbReference type="OrthoDB" id="407616at2759"/>
<dbReference type="InterPro" id="IPR050759">
    <property type="entry name" value="Serine_protease_kringle"/>
</dbReference>
<evidence type="ECO:0000256" key="1">
    <source>
        <dbReference type="ARBA" id="ARBA00004479"/>
    </source>
</evidence>
<dbReference type="GO" id="GO:0016020">
    <property type="term" value="C:membrane"/>
    <property type="evidence" value="ECO:0007669"/>
    <property type="project" value="UniProtKB-SubCell"/>
</dbReference>
<name>A0A6P8IEM5_ACTTE</name>
<dbReference type="SMART" id="SM00130">
    <property type="entry name" value="KR"/>
    <property type="match status" value="1"/>
</dbReference>
<evidence type="ECO:0000259" key="10">
    <source>
        <dbReference type="PROSITE" id="PS50070"/>
    </source>
</evidence>
<evidence type="ECO:0000256" key="5">
    <source>
        <dbReference type="ARBA" id="ARBA00022840"/>
    </source>
</evidence>
<dbReference type="AlphaFoldDB" id="A0A6P8IEM5"/>
<feature type="signal peptide" evidence="8">
    <location>
        <begin position="1"/>
        <end position="21"/>
    </location>
</feature>
<dbReference type="InterPro" id="IPR013806">
    <property type="entry name" value="Kringle-like"/>
</dbReference>
<feature type="chain" id="PRO_5028035957" evidence="8">
    <location>
        <begin position="22"/>
        <end position="356"/>
    </location>
</feature>
<keyword evidence="8" id="KW-0732">Signal</keyword>
<dbReference type="SUPFAM" id="SSF63501">
    <property type="entry name" value="Frizzled cysteine-rich domain"/>
    <property type="match status" value="1"/>
</dbReference>
<comment type="subcellular location">
    <subcellularLocation>
        <location evidence="1">Membrane</location>
        <topology evidence="1">Single-pass type I membrane protein</topology>
    </subcellularLocation>
</comment>
<protein>
    <submittedName>
        <fullName evidence="12">Muscle, skeletal receptor tyrosine protein kinase-like isoform X1</fullName>
    </submittedName>
</protein>